<feature type="compositionally biased region" description="Polar residues" evidence="3">
    <location>
        <begin position="228"/>
        <end position="239"/>
    </location>
</feature>
<dbReference type="InterPro" id="IPR052592">
    <property type="entry name" value="LRR-RLK"/>
</dbReference>
<comment type="caution">
    <text evidence="4">The sequence shown here is derived from an EMBL/GenBank/DDBJ whole genome shotgun (WGS) entry which is preliminary data.</text>
</comment>
<dbReference type="AlphaFoldDB" id="A0A9N8HAH7"/>
<dbReference type="InterPro" id="IPR001611">
    <property type="entry name" value="Leu-rich_rpt"/>
</dbReference>
<feature type="compositionally biased region" description="Polar residues" evidence="3">
    <location>
        <begin position="267"/>
        <end position="308"/>
    </location>
</feature>
<dbReference type="PANTHER" id="PTHR48054:SF82">
    <property type="entry name" value="LRR RECEPTOR-LIKE SERINE_THREONINE-PROTEIN KINASE FLS2"/>
    <property type="match status" value="1"/>
</dbReference>
<dbReference type="InterPro" id="IPR032675">
    <property type="entry name" value="LRR_dom_sf"/>
</dbReference>
<accession>A0A9N8HAH7</accession>
<keyword evidence="5" id="KW-1185">Reference proteome</keyword>
<feature type="compositionally biased region" description="Basic and acidic residues" evidence="3">
    <location>
        <begin position="204"/>
        <end position="213"/>
    </location>
</feature>
<feature type="compositionally biased region" description="Polar residues" evidence="3">
    <location>
        <begin position="161"/>
        <end position="171"/>
    </location>
</feature>
<protein>
    <submittedName>
        <fullName evidence="4">LRR receptor-like serine threonine-protein kinase</fullName>
    </submittedName>
</protein>
<dbReference type="FunFam" id="3.80.10.10:FF:000383">
    <property type="entry name" value="Leucine-rich repeat receptor protein kinase EMS1"/>
    <property type="match status" value="2"/>
</dbReference>
<dbReference type="Proteomes" id="UP001153069">
    <property type="component" value="Unassembled WGS sequence"/>
</dbReference>
<dbReference type="Pfam" id="PF13855">
    <property type="entry name" value="LRR_8"/>
    <property type="match status" value="1"/>
</dbReference>
<keyword evidence="4" id="KW-0675">Receptor</keyword>
<evidence type="ECO:0000313" key="4">
    <source>
        <dbReference type="EMBL" id="CAB9507788.1"/>
    </source>
</evidence>
<dbReference type="SUPFAM" id="SSF52058">
    <property type="entry name" value="L domain-like"/>
    <property type="match status" value="1"/>
</dbReference>
<dbReference type="GO" id="GO:0016301">
    <property type="term" value="F:kinase activity"/>
    <property type="evidence" value="ECO:0007669"/>
    <property type="project" value="UniProtKB-KW"/>
</dbReference>
<organism evidence="4 5">
    <name type="scientific">Seminavis robusta</name>
    <dbReference type="NCBI Taxonomy" id="568900"/>
    <lineage>
        <taxon>Eukaryota</taxon>
        <taxon>Sar</taxon>
        <taxon>Stramenopiles</taxon>
        <taxon>Ochrophyta</taxon>
        <taxon>Bacillariophyta</taxon>
        <taxon>Bacillariophyceae</taxon>
        <taxon>Bacillariophycidae</taxon>
        <taxon>Naviculales</taxon>
        <taxon>Naviculaceae</taxon>
        <taxon>Seminavis</taxon>
    </lineage>
</organism>
<name>A0A9N8HAH7_9STRA</name>
<dbReference type="PANTHER" id="PTHR48054">
    <property type="entry name" value="RECEPTOR KINASE-LIKE PROTEIN XA21"/>
    <property type="match status" value="1"/>
</dbReference>
<reference evidence="4" key="1">
    <citation type="submission" date="2020-06" db="EMBL/GenBank/DDBJ databases">
        <authorList>
            <consortium name="Plant Systems Biology data submission"/>
        </authorList>
    </citation>
    <scope>NUCLEOTIDE SEQUENCE</scope>
    <source>
        <strain evidence="4">D6</strain>
    </source>
</reference>
<sequence>MEFLPTSYHQDPRLIRPFEDLEFSRRRDDEDTCVSSVTGFPAELYPESGMMYPSIDSLPDVPDHHHAMPPPLARSPLSPPPSVKPSPSVKSPPPPTSNTTLMYPSLASIVEIPDALPSAVQKPGAEDRAPEVAVLPNRRVPQPPQDADYMRRTELAILKAAQNSPKRSTPASPAMSVPPHLPPPLQDASATNPASSLDDSQGDDYLRRTEAEILKAAAGGKPHFLLQSKKSSLDASEVSSQEDDDFKMAASLHSKQQEEEDYKMAASLQQQEEGIVVSNKNPSQQDSSMNSNHSKNLQTGTDPTTNSGSDEDDEENTGHSSEPSDDNHGVIITTSQDNEHVAEVAVVTVAPQHDDVKKDDPNVCGKSYSKKTILTATVLSILTVLGIVILLGAVCGSGHCGSSDTLASTTSANPPTERFRAVQTQLVATFGTSYFEQDDEYPRQQALDWIVHEDPLQLPHDHVSLLQRFILAVFYFSTSRHTEWLACNAADADQGDYCYYARGLEHAEQFGIRWLAGYHECQWAGIRCAGVLQVEEIRLSANQINGRIPSELALLSELKVLSLWHNELSGSLPVELTTGPVSLHTLQLQENNLVGTLPSALFANLHNLAHVNLGANAFTGVIPTEVGLLAAASSLDLRSNQFTGTLPIELFRLSQLNELHLSGNKITGTIPSKIRNLVRLGHLDLSDTLLSGFLPSEIGLLQSIQSLNLGNTKLEGSLPEELFTGDKSLALLFLNDCQYSGTISSQVGLLTNLRALDLSNNEFDGSIPKEIANLKKLDTLKLNGNPSLTGAVPSEICTYPTFQIPTATLVADCLTPQGGNPNVECACCSLCCSPSSGVCPEGLIR</sequence>
<keyword evidence="4" id="KW-0418">Kinase</keyword>
<feature type="region of interest" description="Disordered" evidence="3">
    <location>
        <begin position="118"/>
        <end position="146"/>
    </location>
</feature>
<feature type="compositionally biased region" description="Pro residues" evidence="3">
    <location>
        <begin position="68"/>
        <end position="96"/>
    </location>
</feature>
<feature type="region of interest" description="Disordered" evidence="3">
    <location>
        <begin position="44"/>
        <end position="102"/>
    </location>
</feature>
<dbReference type="EMBL" id="CAICTM010000319">
    <property type="protein sequence ID" value="CAB9507788.1"/>
    <property type="molecule type" value="Genomic_DNA"/>
</dbReference>
<keyword evidence="4" id="KW-0808">Transferase</keyword>
<keyword evidence="1" id="KW-0433">Leucine-rich repeat</keyword>
<dbReference type="OrthoDB" id="8023798at2759"/>
<proteinExistence type="predicted"/>
<dbReference type="InterPro" id="IPR003591">
    <property type="entry name" value="Leu-rich_rpt_typical-subtyp"/>
</dbReference>
<feature type="region of interest" description="Disordered" evidence="3">
    <location>
        <begin position="158"/>
        <end position="331"/>
    </location>
</feature>
<evidence type="ECO:0000256" key="2">
    <source>
        <dbReference type="ARBA" id="ARBA00022737"/>
    </source>
</evidence>
<dbReference type="SMART" id="SM00369">
    <property type="entry name" value="LRR_TYP"/>
    <property type="match status" value="5"/>
</dbReference>
<evidence type="ECO:0000256" key="3">
    <source>
        <dbReference type="SAM" id="MobiDB-lite"/>
    </source>
</evidence>
<dbReference type="Gene3D" id="3.80.10.10">
    <property type="entry name" value="Ribonuclease Inhibitor"/>
    <property type="match status" value="2"/>
</dbReference>
<feature type="compositionally biased region" description="Polar residues" evidence="3">
    <location>
        <begin position="188"/>
        <end position="199"/>
    </location>
</feature>
<gene>
    <name evidence="4" type="ORF">SEMRO_320_G116570.1</name>
</gene>
<dbReference type="Pfam" id="PF00560">
    <property type="entry name" value="LRR_1"/>
    <property type="match status" value="1"/>
</dbReference>
<evidence type="ECO:0000313" key="5">
    <source>
        <dbReference type="Proteomes" id="UP001153069"/>
    </source>
</evidence>
<evidence type="ECO:0000256" key="1">
    <source>
        <dbReference type="ARBA" id="ARBA00022614"/>
    </source>
</evidence>
<keyword evidence="2" id="KW-0677">Repeat</keyword>